<dbReference type="GO" id="GO:0008270">
    <property type="term" value="F:zinc ion binding"/>
    <property type="evidence" value="ECO:0007669"/>
    <property type="project" value="InterPro"/>
</dbReference>
<keyword evidence="4" id="KW-0804">Transcription</keyword>
<dbReference type="Proteomes" id="UP000616885">
    <property type="component" value="Unassembled WGS sequence"/>
</dbReference>
<accession>A0A8H7NJA5</accession>
<keyword evidence="3" id="KW-0805">Transcription regulation</keyword>
<proteinExistence type="predicted"/>
<protein>
    <recommendedName>
        <fullName evidence="7">Xylanolytic transcriptional activator regulatory domain-containing protein</fullName>
    </recommendedName>
</protein>
<dbReference type="Pfam" id="PF04082">
    <property type="entry name" value="Fungal_trans"/>
    <property type="match status" value="1"/>
</dbReference>
<evidence type="ECO:0000256" key="6">
    <source>
        <dbReference type="SAM" id="MobiDB-lite"/>
    </source>
</evidence>
<feature type="region of interest" description="Disordered" evidence="6">
    <location>
        <begin position="59"/>
        <end position="88"/>
    </location>
</feature>
<keyword evidence="2" id="KW-0862">Zinc</keyword>
<evidence type="ECO:0000256" key="5">
    <source>
        <dbReference type="ARBA" id="ARBA00023242"/>
    </source>
</evidence>
<sequence>MAAKTAKSSAKSRKDEGRTQELPEPGPLRNPDQSEEVTDAGCASSNLLIEHDDFSYGQNSLSDVGGMDTVTSTDMNAPDNRPNHSELSASADTRVTTFVDPDFTLMSSRGAQFQSNPSLGLNWLPISDETNIQFSSILDLSLLPDMTTSGPMTAGLDFQTTNFLGRGTLQEAIKKSLGRRKSDATPPGRLYATSSSARAPTFLRDKAQMPVILSSHPQLSLSRMKPYLLHRSEVTSLQQFSTCDLHDLVPSAGLDKDTPELILPVTYDILVQEFRDLCINQSDKDHQAFKEEHFPSILQVDMLLHLFHDRFIPALPISHHITRNVNEFWLLTLAMAAIGCQYTRTQEFESMVAPLHEFLRRGLQREMDLSQDDPQAQIHYLKALFLSQISCFYYGDVAMRRQALIHRGLLVQLAETLGLFTAETRQADYESDAADNNAHSQWQQWIRLETKRRLGYSIWMLDLMVFYHFDIPPLIPHRVPEADLPHDGLWTAPDEHEWLELFRRTRRNPALPHAVKSIFLRKKVKPDLGEFGRILLLHGVYHEIFQVKAYFQRPLSNWIPTAQQEPSVSNLASSPSSSSELSGSHQWLSETATFAAWRSAALDCVDELHWWANGVIAIQSGTEHPTVHHLHFSRVVLLVPVKEILVLLMSITKDAGDISHQTTPANVYMAEQEVIRWAHRDESKARLAAIHCGCVFWHLRRFSNMAFYEPQSVFHATLALWAYSYYISQTTMPRPEEPGQISDDEEDYPGASAASLEEEGNDLDIDGIENPGFIWLDRPNDDEMVQYFVRSGRPANMKAYVSGVGDIYETKSPAKILRHGLRILESVAFAWGRDRDYVDILQKAERVMLGRGA</sequence>
<dbReference type="PANTHER" id="PTHR47660">
    <property type="entry name" value="TRANSCRIPTION FACTOR WITH C2H2 AND ZN(2)-CYS(6) DNA BINDING DOMAIN (EUROFUNG)-RELATED-RELATED"/>
    <property type="match status" value="1"/>
</dbReference>
<name>A0A8H7NJA5_BIOOC</name>
<comment type="caution">
    <text evidence="8">The sequence shown here is derived from an EMBL/GenBank/DDBJ whole genome shotgun (WGS) entry which is preliminary data.</text>
</comment>
<dbReference type="GO" id="GO:0003677">
    <property type="term" value="F:DNA binding"/>
    <property type="evidence" value="ECO:0007669"/>
    <property type="project" value="InterPro"/>
</dbReference>
<feature type="compositionally biased region" description="Basic and acidic residues" evidence="6">
    <location>
        <begin position="12"/>
        <end position="21"/>
    </location>
</feature>
<evidence type="ECO:0000259" key="7">
    <source>
        <dbReference type="Pfam" id="PF04082"/>
    </source>
</evidence>
<evidence type="ECO:0000256" key="4">
    <source>
        <dbReference type="ARBA" id="ARBA00023163"/>
    </source>
</evidence>
<dbReference type="GO" id="GO:0006351">
    <property type="term" value="P:DNA-templated transcription"/>
    <property type="evidence" value="ECO:0007669"/>
    <property type="project" value="InterPro"/>
</dbReference>
<reference evidence="8" key="1">
    <citation type="submission" date="2020-10" db="EMBL/GenBank/DDBJ databases">
        <title>High-Quality Genome Resource of Clonostachys rosea strain S41 by Oxford Nanopore Long-Read Sequencing.</title>
        <authorList>
            <person name="Wang H."/>
        </authorList>
    </citation>
    <scope>NUCLEOTIDE SEQUENCE</scope>
    <source>
        <strain evidence="8">S41</strain>
    </source>
</reference>
<feature type="region of interest" description="Disordered" evidence="6">
    <location>
        <begin position="734"/>
        <end position="756"/>
    </location>
</feature>
<organism evidence="8 9">
    <name type="scientific">Bionectria ochroleuca</name>
    <name type="common">Gliocladium roseum</name>
    <dbReference type="NCBI Taxonomy" id="29856"/>
    <lineage>
        <taxon>Eukaryota</taxon>
        <taxon>Fungi</taxon>
        <taxon>Dikarya</taxon>
        <taxon>Ascomycota</taxon>
        <taxon>Pezizomycotina</taxon>
        <taxon>Sordariomycetes</taxon>
        <taxon>Hypocreomycetidae</taxon>
        <taxon>Hypocreales</taxon>
        <taxon>Bionectriaceae</taxon>
        <taxon>Clonostachys</taxon>
    </lineage>
</organism>
<feature type="domain" description="Xylanolytic transcriptional activator regulatory" evidence="7">
    <location>
        <begin position="304"/>
        <end position="540"/>
    </location>
</feature>
<dbReference type="EMBL" id="JADCTT010000002">
    <property type="protein sequence ID" value="KAF9757052.1"/>
    <property type="molecule type" value="Genomic_DNA"/>
</dbReference>
<dbReference type="AlphaFoldDB" id="A0A8H7NJA5"/>
<keyword evidence="5" id="KW-0539">Nucleus</keyword>
<dbReference type="InterPro" id="IPR007219">
    <property type="entry name" value="XnlR_reg_dom"/>
</dbReference>
<keyword evidence="1" id="KW-0479">Metal-binding</keyword>
<dbReference type="CDD" id="cd12148">
    <property type="entry name" value="fungal_TF_MHR"/>
    <property type="match status" value="1"/>
</dbReference>
<dbReference type="PANTHER" id="PTHR47660:SF7">
    <property type="entry name" value="TRANSCRIPTION FACTOR WITH C2H2 AND ZN(2)-CYS(6) DNA BINDING DOMAIN (EUROFUNG)"/>
    <property type="match status" value="1"/>
</dbReference>
<evidence type="ECO:0000313" key="9">
    <source>
        <dbReference type="Proteomes" id="UP000616885"/>
    </source>
</evidence>
<evidence type="ECO:0000256" key="3">
    <source>
        <dbReference type="ARBA" id="ARBA00023015"/>
    </source>
</evidence>
<evidence type="ECO:0000256" key="1">
    <source>
        <dbReference type="ARBA" id="ARBA00022723"/>
    </source>
</evidence>
<feature type="region of interest" description="Disordered" evidence="6">
    <location>
        <begin position="1"/>
        <end position="39"/>
    </location>
</feature>
<evidence type="ECO:0000313" key="8">
    <source>
        <dbReference type="EMBL" id="KAF9757052.1"/>
    </source>
</evidence>
<evidence type="ECO:0000256" key="2">
    <source>
        <dbReference type="ARBA" id="ARBA00022833"/>
    </source>
</evidence>
<gene>
    <name evidence="8" type="ORF">IM811_007996</name>
</gene>